<feature type="transmembrane region" description="Helical" evidence="6">
    <location>
        <begin position="71"/>
        <end position="92"/>
    </location>
</feature>
<evidence type="ECO:0000313" key="8">
    <source>
        <dbReference type="Proteomes" id="UP001255185"/>
    </source>
</evidence>
<keyword evidence="4 6" id="KW-1133">Transmembrane helix</keyword>
<keyword evidence="8" id="KW-1185">Reference proteome</keyword>
<feature type="transmembrane region" description="Helical" evidence="6">
    <location>
        <begin position="113"/>
        <end position="137"/>
    </location>
</feature>
<name>A0ABU1TLC2_9FLAO</name>
<organism evidence="7 8">
    <name type="scientific">Flavobacterium arsenatis</name>
    <dbReference type="NCBI Taxonomy" id="1484332"/>
    <lineage>
        <taxon>Bacteria</taxon>
        <taxon>Pseudomonadati</taxon>
        <taxon>Bacteroidota</taxon>
        <taxon>Flavobacteriia</taxon>
        <taxon>Flavobacteriales</taxon>
        <taxon>Flavobacteriaceae</taxon>
        <taxon>Flavobacterium</taxon>
    </lineage>
</organism>
<feature type="transmembrane region" description="Helical" evidence="6">
    <location>
        <begin position="188"/>
        <end position="209"/>
    </location>
</feature>
<dbReference type="EMBL" id="JAVDVI010000002">
    <property type="protein sequence ID" value="MDR6966656.1"/>
    <property type="molecule type" value="Genomic_DNA"/>
</dbReference>
<dbReference type="Proteomes" id="UP001255185">
    <property type="component" value="Unassembled WGS sequence"/>
</dbReference>
<keyword evidence="5 6" id="KW-0472">Membrane</keyword>
<keyword evidence="2" id="KW-1003">Cell membrane</keyword>
<dbReference type="InterPro" id="IPR001123">
    <property type="entry name" value="LeuE-type"/>
</dbReference>
<gene>
    <name evidence="7" type="ORF">J2X31_000654</name>
</gene>
<comment type="caution">
    <text evidence="7">The sequence shown here is derived from an EMBL/GenBank/DDBJ whole genome shotgun (WGS) entry which is preliminary data.</text>
</comment>
<comment type="subcellular location">
    <subcellularLocation>
        <location evidence="1">Cell membrane</location>
        <topology evidence="1">Multi-pass membrane protein</topology>
    </subcellularLocation>
</comment>
<evidence type="ECO:0000256" key="3">
    <source>
        <dbReference type="ARBA" id="ARBA00022692"/>
    </source>
</evidence>
<evidence type="ECO:0000256" key="2">
    <source>
        <dbReference type="ARBA" id="ARBA00022475"/>
    </source>
</evidence>
<reference evidence="7 8" key="1">
    <citation type="submission" date="2023-07" db="EMBL/GenBank/DDBJ databases">
        <title>Sorghum-associated microbial communities from plants grown in Nebraska, USA.</title>
        <authorList>
            <person name="Schachtman D."/>
        </authorList>
    </citation>
    <scope>NUCLEOTIDE SEQUENCE [LARGE SCALE GENOMIC DNA]</scope>
    <source>
        <strain evidence="7 8">3773</strain>
    </source>
</reference>
<evidence type="ECO:0000256" key="5">
    <source>
        <dbReference type="ARBA" id="ARBA00023136"/>
    </source>
</evidence>
<dbReference type="Pfam" id="PF01810">
    <property type="entry name" value="LysE"/>
    <property type="match status" value="1"/>
</dbReference>
<accession>A0ABU1TLC2</accession>
<feature type="transmembrane region" description="Helical" evidence="6">
    <location>
        <begin position="6"/>
        <end position="28"/>
    </location>
</feature>
<evidence type="ECO:0000256" key="1">
    <source>
        <dbReference type="ARBA" id="ARBA00004651"/>
    </source>
</evidence>
<sequence>MTIALPLALGFITSVIGITPPGLINMTAAKVSVEEGRTRAFVFAGGATFIVLIQTFLAVIFAKFINRNPDVVIVLREIGLAIFLALTFYFFWTSKKMKPKEKKVKLRTKRSRFFLGMLLSALNLFPIPFYVLISVTLYSYNIFSFEKPFVYMFVLGSGIGAYFAFYCYIAFFKKMESKTAFILNNMNYIIGSITGLVSIITLINVINYYCD</sequence>
<proteinExistence type="predicted"/>
<feature type="transmembrane region" description="Helical" evidence="6">
    <location>
        <begin position="40"/>
        <end position="65"/>
    </location>
</feature>
<keyword evidence="3 6" id="KW-0812">Transmembrane</keyword>
<dbReference type="RefSeq" id="WP_310024348.1">
    <property type="nucleotide sequence ID" value="NZ_JAVDVI010000002.1"/>
</dbReference>
<protein>
    <submittedName>
        <fullName evidence="7">Threonine/homoserine/homoserine lactone efflux protein</fullName>
    </submittedName>
</protein>
<evidence type="ECO:0000256" key="6">
    <source>
        <dbReference type="SAM" id="Phobius"/>
    </source>
</evidence>
<feature type="transmembrane region" description="Helical" evidence="6">
    <location>
        <begin position="149"/>
        <end position="168"/>
    </location>
</feature>
<evidence type="ECO:0000313" key="7">
    <source>
        <dbReference type="EMBL" id="MDR6966656.1"/>
    </source>
</evidence>
<evidence type="ECO:0000256" key="4">
    <source>
        <dbReference type="ARBA" id="ARBA00022989"/>
    </source>
</evidence>